<dbReference type="Pfam" id="PF00275">
    <property type="entry name" value="EPSP_synthase"/>
    <property type="match status" value="1"/>
</dbReference>
<dbReference type="PANTHER" id="PTHR21090">
    <property type="entry name" value="AROM/DEHYDROQUINATE SYNTHASE"/>
    <property type="match status" value="1"/>
</dbReference>
<sequence length="433" mass="47426">MTNKNKLISKITDFTTKTAQIPGSKSIANRALMISSIANGVSKLSNIPECDDVLAFVDALENLGIKCEKDGDKMQIFGNSGKFENIKNTVLNCKIAGTTSRFLTALASLCKREIVVTGEGKLLERPIKDLCNALLALNVDVKYLKNDGCVPVSVSSSCNFASEVLINGAISSQYTSALLMIAPYFSSGLQLRASSPVSKPYIDLTIDIMGTFGVKVENNEYLSYNIPKSQYTSQDFAIEGDWSSASYFFGISMLTGMKIEISGLKTTSLQGDRRILDIFKQLGAKIEENNNIISLIAPKTIKALKINMENMPDSAMTIICTLAFADGISEISGLSTLKNKETDRLAALHNELQKIGINTEVFTDKIVIYGNSELKLENCVEIETYHDHRMAMCFAMIASRLGNLAILDPKVVSKSMPEFWDICKKIGLNFNVC</sequence>
<gene>
    <name evidence="7" type="primary">aroA</name>
    <name evidence="9" type="ORF">Deia_00425</name>
</gene>
<dbReference type="AlphaFoldDB" id="A0A5B8XDZ8"/>
<feature type="binding site" evidence="7">
    <location>
        <position position="26"/>
    </location>
    <ligand>
        <name>3-phosphoshikimate</name>
        <dbReference type="ChEBI" id="CHEBI:145989"/>
    </ligand>
</feature>
<evidence type="ECO:0000313" key="10">
    <source>
        <dbReference type="Proteomes" id="UP000321934"/>
    </source>
</evidence>
<comment type="catalytic activity">
    <reaction evidence="6">
        <text>3-phosphoshikimate + phosphoenolpyruvate = 5-O-(1-carboxyvinyl)-3-phosphoshikimate + phosphate</text>
        <dbReference type="Rhea" id="RHEA:21256"/>
        <dbReference type="ChEBI" id="CHEBI:43474"/>
        <dbReference type="ChEBI" id="CHEBI:57701"/>
        <dbReference type="ChEBI" id="CHEBI:58702"/>
        <dbReference type="ChEBI" id="CHEBI:145989"/>
        <dbReference type="EC" id="2.5.1.19"/>
    </reaction>
    <physiologicalReaction direction="left-to-right" evidence="6">
        <dbReference type="Rhea" id="RHEA:21257"/>
    </physiologicalReaction>
</comment>
<evidence type="ECO:0000256" key="2">
    <source>
        <dbReference type="ARBA" id="ARBA00009948"/>
    </source>
</evidence>
<dbReference type="EMBL" id="CP029077">
    <property type="protein sequence ID" value="QED23226.1"/>
    <property type="molecule type" value="Genomic_DNA"/>
</dbReference>
<comment type="similarity">
    <text evidence="2 7">Belongs to the EPSP synthase family.</text>
</comment>
<reference evidence="9 10" key="1">
    <citation type="journal article" date="2019" name="ISME J.">
        <title>Deianiraea, an extracellular bacterium associated with the ciliate Paramecium, suggests an alternative scenario for the evolution of Rickettsiales.</title>
        <authorList>
            <person name="Castelli M."/>
            <person name="Sabaneyeva E."/>
            <person name="Lanzoni O."/>
            <person name="Lebedeva N."/>
            <person name="Floriano A.M."/>
            <person name="Gaiarsa S."/>
            <person name="Benken K."/>
            <person name="Modeo L."/>
            <person name="Bandi C."/>
            <person name="Potekhin A."/>
            <person name="Sassera D."/>
            <person name="Petroni G."/>
        </authorList>
    </citation>
    <scope>NUCLEOTIDE SEQUENCE [LARGE SCALE GENOMIC DNA]</scope>
    <source>
        <strain evidence="9">CyL4-1</strain>
    </source>
</reference>
<protein>
    <recommendedName>
        <fullName evidence="7">3-phosphoshikimate 1-carboxyvinyltransferase</fullName>
        <ecNumber evidence="7">2.5.1.19</ecNumber>
    </recommendedName>
    <alternativeName>
        <fullName evidence="7">5-enolpyruvylshikimate-3-phosphate synthase</fullName>
        <shortName evidence="7">EPSP synthase</shortName>
        <shortName evidence="7">EPSPS</shortName>
    </alternativeName>
</protein>
<name>A0A5B8XDZ8_9RICK</name>
<dbReference type="NCBIfam" id="TIGR01356">
    <property type="entry name" value="aroA"/>
    <property type="match status" value="1"/>
</dbReference>
<proteinExistence type="inferred from homology"/>
<dbReference type="PROSITE" id="PS00885">
    <property type="entry name" value="EPSP_SYNTHASE_2"/>
    <property type="match status" value="1"/>
</dbReference>
<keyword evidence="5 7" id="KW-0057">Aromatic amino acid biosynthesis</keyword>
<evidence type="ECO:0000256" key="3">
    <source>
        <dbReference type="ARBA" id="ARBA00022605"/>
    </source>
</evidence>
<feature type="binding site" evidence="7">
    <location>
        <position position="25"/>
    </location>
    <ligand>
        <name>phosphoenolpyruvate</name>
        <dbReference type="ChEBI" id="CHEBI:58702"/>
    </ligand>
</feature>
<feature type="binding site" evidence="7">
    <location>
        <position position="344"/>
    </location>
    <ligand>
        <name>phosphoenolpyruvate</name>
        <dbReference type="ChEBI" id="CHEBI:58702"/>
    </ligand>
</feature>
<dbReference type="InterPro" id="IPR001986">
    <property type="entry name" value="Enolpyruvate_Tfrase_dom"/>
</dbReference>
<dbReference type="SUPFAM" id="SSF55205">
    <property type="entry name" value="EPT/RTPC-like"/>
    <property type="match status" value="1"/>
</dbReference>
<feature type="domain" description="Enolpyruvate transferase" evidence="8">
    <location>
        <begin position="17"/>
        <end position="421"/>
    </location>
</feature>
<feature type="binding site" evidence="7">
    <location>
        <position position="97"/>
    </location>
    <ligand>
        <name>phosphoenolpyruvate</name>
        <dbReference type="ChEBI" id="CHEBI:58702"/>
    </ligand>
</feature>
<feature type="binding site" evidence="7">
    <location>
        <position position="125"/>
    </location>
    <ligand>
        <name>phosphoenolpyruvate</name>
        <dbReference type="ChEBI" id="CHEBI:58702"/>
    </ligand>
</feature>
<dbReference type="RefSeq" id="WP_146820513.1">
    <property type="nucleotide sequence ID" value="NZ_CP029077.1"/>
</dbReference>
<dbReference type="GO" id="GO:0009073">
    <property type="term" value="P:aromatic amino acid family biosynthetic process"/>
    <property type="evidence" value="ECO:0007669"/>
    <property type="project" value="UniProtKB-KW"/>
</dbReference>
<keyword evidence="10" id="KW-1185">Reference proteome</keyword>
<keyword evidence="3 7" id="KW-0028">Amino-acid biosynthesis</keyword>
<dbReference type="CDD" id="cd01556">
    <property type="entry name" value="EPSP_synthase"/>
    <property type="match status" value="1"/>
</dbReference>
<dbReference type="InterPro" id="IPR006264">
    <property type="entry name" value="EPSP_synthase"/>
</dbReference>
<dbReference type="GO" id="GO:0008652">
    <property type="term" value="P:amino acid biosynthetic process"/>
    <property type="evidence" value="ECO:0007669"/>
    <property type="project" value="UniProtKB-KW"/>
</dbReference>
<dbReference type="OrthoDB" id="9809920at2"/>
<dbReference type="InterPro" id="IPR023193">
    <property type="entry name" value="EPSP_synthase_CS"/>
</dbReference>
<dbReference type="PANTHER" id="PTHR21090:SF5">
    <property type="entry name" value="PENTAFUNCTIONAL AROM POLYPEPTIDE"/>
    <property type="match status" value="1"/>
</dbReference>
<dbReference type="InterPro" id="IPR013792">
    <property type="entry name" value="RNA3'P_cycl/enolpyr_Trfase_a/b"/>
</dbReference>
<evidence type="ECO:0000256" key="5">
    <source>
        <dbReference type="ARBA" id="ARBA00023141"/>
    </source>
</evidence>
<dbReference type="InterPro" id="IPR036968">
    <property type="entry name" value="Enolpyruvate_Tfrase_sf"/>
</dbReference>
<feature type="binding site" evidence="7">
    <location>
        <position position="171"/>
    </location>
    <ligand>
        <name>3-phosphoshikimate</name>
        <dbReference type="ChEBI" id="CHEBI:145989"/>
    </ligand>
</feature>
<feature type="binding site" evidence="7">
    <location>
        <position position="340"/>
    </location>
    <ligand>
        <name>3-phosphoshikimate</name>
        <dbReference type="ChEBI" id="CHEBI:145989"/>
    </ligand>
</feature>
<dbReference type="PIRSF" id="PIRSF000505">
    <property type="entry name" value="EPSPS"/>
    <property type="match status" value="1"/>
</dbReference>
<dbReference type="Proteomes" id="UP000321934">
    <property type="component" value="Chromosome"/>
</dbReference>
<comment type="caution">
    <text evidence="7">Lacks conserved residue(s) required for the propagation of feature annotation.</text>
</comment>
<dbReference type="HAMAP" id="MF_00210">
    <property type="entry name" value="EPSP_synth"/>
    <property type="match status" value="1"/>
</dbReference>
<dbReference type="GO" id="GO:0009423">
    <property type="term" value="P:chorismate biosynthetic process"/>
    <property type="evidence" value="ECO:0007669"/>
    <property type="project" value="UniProtKB-UniRule"/>
</dbReference>
<accession>A0A5B8XDZ8</accession>
<dbReference type="UniPathway" id="UPA00053">
    <property type="reaction ID" value="UER00089"/>
</dbReference>
<evidence type="ECO:0000256" key="1">
    <source>
        <dbReference type="ARBA" id="ARBA00004811"/>
    </source>
</evidence>
<evidence type="ECO:0000256" key="6">
    <source>
        <dbReference type="ARBA" id="ARBA00044633"/>
    </source>
</evidence>
<feature type="binding site" evidence="7">
    <location>
        <position position="414"/>
    </location>
    <ligand>
        <name>phosphoenolpyruvate</name>
        <dbReference type="ChEBI" id="CHEBI:58702"/>
    </ligand>
</feature>
<comment type="subunit">
    <text evidence="7">Monomer.</text>
</comment>
<feature type="binding site" evidence="7">
    <location>
        <position position="172"/>
    </location>
    <ligand>
        <name>3-phosphoshikimate</name>
        <dbReference type="ChEBI" id="CHEBI:145989"/>
    </ligand>
</feature>
<evidence type="ECO:0000259" key="8">
    <source>
        <dbReference type="Pfam" id="PF00275"/>
    </source>
</evidence>
<evidence type="ECO:0000256" key="4">
    <source>
        <dbReference type="ARBA" id="ARBA00022679"/>
    </source>
</evidence>
<comment type="pathway">
    <text evidence="1 7">Metabolic intermediate biosynthesis; chorismate biosynthesis; chorismate from D-erythrose 4-phosphate and phosphoenolpyruvate: step 6/7.</text>
</comment>
<dbReference type="GO" id="GO:0005737">
    <property type="term" value="C:cytoplasm"/>
    <property type="evidence" value="ECO:0007669"/>
    <property type="project" value="UniProtKB-SubCell"/>
</dbReference>
<dbReference type="GO" id="GO:0003866">
    <property type="term" value="F:3-phosphoshikimate 1-carboxyvinyltransferase activity"/>
    <property type="evidence" value="ECO:0007669"/>
    <property type="project" value="UniProtKB-UniRule"/>
</dbReference>
<evidence type="ECO:0000256" key="7">
    <source>
        <dbReference type="HAMAP-Rule" id="MF_00210"/>
    </source>
</evidence>
<feature type="binding site" evidence="7">
    <location>
        <position position="30"/>
    </location>
    <ligand>
        <name>3-phosphoshikimate</name>
        <dbReference type="ChEBI" id="CHEBI:145989"/>
    </ligand>
</feature>
<comment type="subcellular location">
    <subcellularLocation>
        <location evidence="7">Cytoplasm</location>
    </subcellularLocation>
</comment>
<feature type="binding site" evidence="7">
    <location>
        <position position="198"/>
    </location>
    <ligand>
        <name>3-phosphoshikimate</name>
        <dbReference type="ChEBI" id="CHEBI:145989"/>
    </ligand>
</feature>
<feature type="binding site" evidence="7">
    <location>
        <position position="25"/>
    </location>
    <ligand>
        <name>3-phosphoshikimate</name>
        <dbReference type="ChEBI" id="CHEBI:145989"/>
    </ligand>
</feature>
<feature type="binding site" evidence="7">
    <location>
        <position position="313"/>
    </location>
    <ligand>
        <name>3-phosphoshikimate</name>
        <dbReference type="ChEBI" id="CHEBI:145989"/>
    </ligand>
</feature>
<feature type="binding site" evidence="7">
    <location>
        <position position="389"/>
    </location>
    <ligand>
        <name>phosphoenolpyruvate</name>
        <dbReference type="ChEBI" id="CHEBI:58702"/>
    </ligand>
</feature>
<evidence type="ECO:0000313" key="9">
    <source>
        <dbReference type="EMBL" id="QED23226.1"/>
    </source>
</evidence>
<dbReference type="EC" id="2.5.1.19" evidence="7"/>
<feature type="binding site" evidence="7">
    <location>
        <position position="173"/>
    </location>
    <ligand>
        <name>3-phosphoshikimate</name>
        <dbReference type="ChEBI" id="CHEBI:145989"/>
    </ligand>
</feature>
<keyword evidence="7" id="KW-0963">Cytoplasm</keyword>
<keyword evidence="4 7" id="KW-0808">Transferase</keyword>
<feature type="active site" description="Proton acceptor" evidence="7">
    <location>
        <position position="313"/>
    </location>
</feature>
<organism evidence="9 10">
    <name type="scientific">Candidatus Deianiraea vastatrix</name>
    <dbReference type="NCBI Taxonomy" id="2163644"/>
    <lineage>
        <taxon>Bacteria</taxon>
        <taxon>Pseudomonadati</taxon>
        <taxon>Pseudomonadota</taxon>
        <taxon>Alphaproteobacteria</taxon>
        <taxon>Rickettsiales</taxon>
        <taxon>Candidatus Deianiraeaceae</taxon>
        <taxon>Candidatus Deianiraea</taxon>
    </lineage>
</organism>
<dbReference type="Gene3D" id="3.65.10.10">
    <property type="entry name" value="Enolpyruvate transferase domain"/>
    <property type="match status" value="2"/>
</dbReference>
<comment type="function">
    <text evidence="7">Catalyzes the transfer of the enolpyruvyl moiety of phosphoenolpyruvate (PEP) to the 5-hydroxyl of shikimate-3-phosphate (S3P) to produce enolpyruvyl shikimate-3-phosphate and inorganic phosphate.</text>
</comment>
<feature type="binding site" evidence="7">
    <location>
        <position position="173"/>
    </location>
    <ligand>
        <name>phosphoenolpyruvate</name>
        <dbReference type="ChEBI" id="CHEBI:58702"/>
    </ligand>
</feature>